<evidence type="ECO:0000256" key="11">
    <source>
        <dbReference type="SAM" id="Phobius"/>
    </source>
</evidence>
<dbReference type="PROSITE" id="PS00108">
    <property type="entry name" value="PROTEIN_KINASE_ST"/>
    <property type="match status" value="1"/>
</dbReference>
<dbReference type="STRING" id="1855912.LuPra_02711"/>
<dbReference type="AlphaFoldDB" id="A0A143PNX4"/>
<evidence type="ECO:0000256" key="8">
    <source>
        <dbReference type="ARBA" id="ARBA00023136"/>
    </source>
</evidence>
<evidence type="ECO:0000256" key="3">
    <source>
        <dbReference type="ARBA" id="ARBA00022692"/>
    </source>
</evidence>
<evidence type="ECO:0000313" key="14">
    <source>
        <dbReference type="Proteomes" id="UP000076079"/>
    </source>
</evidence>
<dbReference type="Gene3D" id="3.30.200.20">
    <property type="entry name" value="Phosphorylase Kinase, domain 1"/>
    <property type="match status" value="1"/>
</dbReference>
<evidence type="ECO:0000256" key="9">
    <source>
        <dbReference type="PROSITE-ProRule" id="PRU10141"/>
    </source>
</evidence>
<feature type="transmembrane region" description="Helical" evidence="11">
    <location>
        <begin position="741"/>
        <end position="763"/>
    </location>
</feature>
<dbReference type="EC" id="2.7.11.1" evidence="13"/>
<evidence type="ECO:0000256" key="7">
    <source>
        <dbReference type="ARBA" id="ARBA00022989"/>
    </source>
</evidence>
<dbReference type="GO" id="GO:0016020">
    <property type="term" value="C:membrane"/>
    <property type="evidence" value="ECO:0007669"/>
    <property type="project" value="UniProtKB-SubCell"/>
</dbReference>
<dbReference type="EMBL" id="CP015136">
    <property type="protein sequence ID" value="AMY09494.1"/>
    <property type="molecule type" value="Genomic_DNA"/>
</dbReference>
<feature type="binding site" evidence="9">
    <location>
        <position position="102"/>
    </location>
    <ligand>
        <name>ATP</name>
        <dbReference type="ChEBI" id="CHEBI:30616"/>
    </ligand>
</feature>
<sequence length="1000" mass="107842">MSDDVTPETRVCIACGRPLRLDAPEGLCPVCLLSLGSGSVGDPSIPTLAPGPSSDETDETSTRLHPGDIWGDYRIGRLLGRGGMGEVYEAEQLQTGRRLALKVLRSRLHRPDDRARFLREGQLAASVSHPHTVYIFGSEEIAGTPVITMELLTGGTLKDKVAVEGPLAPADAAAAVLDVVGGLDAAHAAGILHRDVKPSNCFIDHEGLVKIGDFGLSISTLSRDVRFELEGGGFQGTPQFAAPEQLRGEPLDLRADIYAVGATLYYLLTGRPPFEATDLRDLISRVVQEPAPSPRDVRPEIPPGLAGLVLQCLSKWPSARPQSYAVLAEALRPYACSSAVAPRLGARALAGVVDTLIIGFPLGVISLGLRGLGALDAAEVVRPPSLLALAPMASLVYYLMLEGTAGASLGKRLFGLRVVSASGPPSFRRVLMRTLVFVLPGLTLTAVILWRGTPPNIPPNLVRPASALLFAALLFIPARRKNAWRAFHELASGTRVVSRPRPDRRRVRAPQLAAALREPERRAHLGPFVVLADVGATDRGTLMLAVDPILRRNVWIHQRPLGDPPTSARRRDVSRIGRLHWLAAQPSPTDHWDAFEAPPGRPLVAAREPADWPTLRGWLMDLANELVAAEGDGTLPEVSLAQIWLRDDGHVVLLDFHHPMVRHAEHHTGTIAPGPASLLAALSVHAMSLTPGVGGFPLSLRTLTDEWRHSTAAGAEKAREQLVALSGTLDRVTRARRALPMALFLVPLLAMMGACVVAVPAIHRMRTAEHANMLQWLDMLITPTPDSRLVDPDLYQEAEHYVADRFRSSLSDETFWRTFTPQRERQALRHDAARRLLARYPADASHVIARSARLAPEIERADQASRQIADGAEGFVSLVVSTLVALITALVMIFHIVSSLVIPGGVVTRFNGLAVVTADGRGVSRARSLARALLAWSPAALWFIGLAASQRSPDSIPLPSSPMVGLVLTYLLLAAGAIATLVHPQQGPHDRLARTWVIPR</sequence>
<keyword evidence="3 11" id="KW-0812">Transmembrane</keyword>
<feature type="transmembrane region" description="Helical" evidence="11">
    <location>
        <begin position="430"/>
        <end position="449"/>
    </location>
</feature>
<evidence type="ECO:0000256" key="4">
    <source>
        <dbReference type="ARBA" id="ARBA00022741"/>
    </source>
</evidence>
<evidence type="ECO:0000256" key="6">
    <source>
        <dbReference type="ARBA" id="ARBA00022840"/>
    </source>
</evidence>
<evidence type="ECO:0000259" key="12">
    <source>
        <dbReference type="PROSITE" id="PS50011"/>
    </source>
</evidence>
<feature type="transmembrane region" description="Helical" evidence="11">
    <location>
        <begin position="461"/>
        <end position="478"/>
    </location>
</feature>
<dbReference type="InterPro" id="IPR017441">
    <property type="entry name" value="Protein_kinase_ATP_BS"/>
</dbReference>
<dbReference type="CDD" id="cd14014">
    <property type="entry name" value="STKc_PknB_like"/>
    <property type="match status" value="1"/>
</dbReference>
<feature type="transmembrane region" description="Helical" evidence="11">
    <location>
        <begin position="389"/>
        <end position="409"/>
    </location>
</feature>
<reference evidence="13 14" key="1">
    <citation type="journal article" date="2016" name="Genome Announc.">
        <title>First Complete Genome Sequence of a Subdivision 6 Acidobacterium Strain.</title>
        <authorList>
            <person name="Huang S."/>
            <person name="Vieira S."/>
            <person name="Bunk B."/>
            <person name="Riedel T."/>
            <person name="Sproer C."/>
            <person name="Overmann J."/>
        </authorList>
    </citation>
    <scope>NUCLEOTIDE SEQUENCE [LARGE SCALE GENOMIC DNA]</scope>
    <source>
        <strain evidence="14">DSM 100886 HEG_-6_39</strain>
    </source>
</reference>
<organism evidence="13 14">
    <name type="scientific">Luteitalea pratensis</name>
    <dbReference type="NCBI Taxonomy" id="1855912"/>
    <lineage>
        <taxon>Bacteria</taxon>
        <taxon>Pseudomonadati</taxon>
        <taxon>Acidobacteriota</taxon>
        <taxon>Vicinamibacteria</taxon>
        <taxon>Vicinamibacterales</taxon>
        <taxon>Vicinamibacteraceae</taxon>
        <taxon>Luteitalea</taxon>
    </lineage>
</organism>
<evidence type="ECO:0000313" key="13">
    <source>
        <dbReference type="EMBL" id="AMY09494.1"/>
    </source>
</evidence>
<evidence type="ECO:0000256" key="1">
    <source>
        <dbReference type="ARBA" id="ARBA00004141"/>
    </source>
</evidence>
<evidence type="ECO:0000256" key="2">
    <source>
        <dbReference type="ARBA" id="ARBA00022679"/>
    </source>
</evidence>
<evidence type="ECO:0000256" key="10">
    <source>
        <dbReference type="SAM" id="MobiDB-lite"/>
    </source>
</evidence>
<dbReference type="SUPFAM" id="SSF56112">
    <property type="entry name" value="Protein kinase-like (PK-like)"/>
    <property type="match status" value="1"/>
</dbReference>
<accession>A0A143PNX4</accession>
<feature type="region of interest" description="Disordered" evidence="10">
    <location>
        <begin position="42"/>
        <end position="65"/>
    </location>
</feature>
<dbReference type="PANTHER" id="PTHR43289">
    <property type="entry name" value="MITOGEN-ACTIVATED PROTEIN KINASE KINASE KINASE 20-RELATED"/>
    <property type="match status" value="1"/>
</dbReference>
<dbReference type="InterPro" id="IPR011009">
    <property type="entry name" value="Kinase-like_dom_sf"/>
</dbReference>
<comment type="subcellular location">
    <subcellularLocation>
        <location evidence="1">Membrane</location>
        <topology evidence="1">Multi-pass membrane protein</topology>
    </subcellularLocation>
</comment>
<dbReference type="InterPro" id="IPR010432">
    <property type="entry name" value="RDD"/>
</dbReference>
<dbReference type="SMART" id="SM00220">
    <property type="entry name" value="S_TKc"/>
    <property type="match status" value="1"/>
</dbReference>
<keyword evidence="2 13" id="KW-0808">Transferase</keyword>
<dbReference type="Gene3D" id="1.10.510.10">
    <property type="entry name" value="Transferase(Phosphotransferase) domain 1"/>
    <property type="match status" value="1"/>
</dbReference>
<name>A0A143PNX4_LUTPR</name>
<keyword evidence="8 11" id="KW-0472">Membrane</keyword>
<dbReference type="Pfam" id="PF00069">
    <property type="entry name" value="Pkinase"/>
    <property type="match status" value="1"/>
</dbReference>
<dbReference type="OrthoDB" id="6111975at2"/>
<dbReference type="PROSITE" id="PS00107">
    <property type="entry name" value="PROTEIN_KINASE_ATP"/>
    <property type="match status" value="1"/>
</dbReference>
<keyword evidence="4 9" id="KW-0547">Nucleotide-binding</keyword>
<dbReference type="KEGG" id="abac:LuPra_02711"/>
<dbReference type="PANTHER" id="PTHR43289:SF34">
    <property type="entry name" value="SERINE_THREONINE-PROTEIN KINASE YBDM-RELATED"/>
    <property type="match status" value="1"/>
</dbReference>
<protein>
    <submittedName>
        <fullName evidence="13">Serine/threonine-protein kinase PknH</fullName>
        <ecNumber evidence="13">2.7.11.1</ecNumber>
    </submittedName>
</protein>
<feature type="transmembrane region" description="Helical" evidence="11">
    <location>
        <begin position="348"/>
        <end position="369"/>
    </location>
</feature>
<dbReference type="Proteomes" id="UP000076079">
    <property type="component" value="Chromosome"/>
</dbReference>
<reference evidence="14" key="2">
    <citation type="submission" date="2016-04" db="EMBL/GenBank/DDBJ databases">
        <title>First Complete Genome Sequence of a Subdivision 6 Acidobacterium.</title>
        <authorList>
            <person name="Huang S."/>
            <person name="Vieira S."/>
            <person name="Bunk B."/>
            <person name="Riedel T."/>
            <person name="Sproeer C."/>
            <person name="Overmann J."/>
        </authorList>
    </citation>
    <scope>NUCLEOTIDE SEQUENCE [LARGE SCALE GENOMIC DNA]</scope>
    <source>
        <strain evidence="14">DSM 100886 HEG_-6_39</strain>
    </source>
</reference>
<proteinExistence type="predicted"/>
<keyword evidence="6 9" id="KW-0067">ATP-binding</keyword>
<keyword evidence="14" id="KW-1185">Reference proteome</keyword>
<dbReference type="InterPro" id="IPR000719">
    <property type="entry name" value="Prot_kinase_dom"/>
</dbReference>
<feature type="transmembrane region" description="Helical" evidence="11">
    <location>
        <begin position="960"/>
        <end position="982"/>
    </location>
</feature>
<dbReference type="Pfam" id="PF06271">
    <property type="entry name" value="RDD"/>
    <property type="match status" value="1"/>
</dbReference>
<feature type="domain" description="Protein kinase" evidence="12">
    <location>
        <begin position="73"/>
        <end position="335"/>
    </location>
</feature>
<dbReference type="GO" id="GO:0004674">
    <property type="term" value="F:protein serine/threonine kinase activity"/>
    <property type="evidence" value="ECO:0007669"/>
    <property type="project" value="UniProtKB-EC"/>
</dbReference>
<feature type="transmembrane region" description="Helical" evidence="11">
    <location>
        <begin position="883"/>
        <end position="907"/>
    </location>
</feature>
<keyword evidence="5 13" id="KW-0418">Kinase</keyword>
<feature type="transmembrane region" description="Helical" evidence="11">
    <location>
        <begin position="928"/>
        <end position="948"/>
    </location>
</feature>
<keyword evidence="7 11" id="KW-1133">Transmembrane helix</keyword>
<dbReference type="PROSITE" id="PS50011">
    <property type="entry name" value="PROTEIN_KINASE_DOM"/>
    <property type="match status" value="1"/>
</dbReference>
<dbReference type="InterPro" id="IPR008271">
    <property type="entry name" value="Ser/Thr_kinase_AS"/>
</dbReference>
<dbReference type="RefSeq" id="WP_110171240.1">
    <property type="nucleotide sequence ID" value="NZ_CP015136.1"/>
</dbReference>
<dbReference type="GO" id="GO:0005524">
    <property type="term" value="F:ATP binding"/>
    <property type="evidence" value="ECO:0007669"/>
    <property type="project" value="UniProtKB-UniRule"/>
</dbReference>
<evidence type="ECO:0000256" key="5">
    <source>
        <dbReference type="ARBA" id="ARBA00022777"/>
    </source>
</evidence>
<gene>
    <name evidence="13" type="primary">pknH_2</name>
    <name evidence="13" type="ORF">LuPra_02711</name>
</gene>